<dbReference type="Gene3D" id="3.40.50.450">
    <property type="match status" value="1"/>
</dbReference>
<reference evidence="1 2" key="2">
    <citation type="submission" date="2015-05" db="EMBL/GenBank/DDBJ databases">
        <title>Lifestyle Evolution in Cyanobacterial Symbionts of Sponges.</title>
        <authorList>
            <person name="Burgsdorf I."/>
            <person name="Slaby B.M."/>
            <person name="Handley K.M."/>
            <person name="Haber M."/>
            <person name="Blom J."/>
            <person name="Marshall C.W."/>
            <person name="Gilbert J.A."/>
            <person name="Hentschel U."/>
            <person name="Steindler L."/>
        </authorList>
    </citation>
    <scope>NUCLEOTIDE SEQUENCE [LARGE SCALE GENOMIC DNA]</scope>
    <source>
        <strain evidence="1">15L</strain>
    </source>
</reference>
<dbReference type="EMBL" id="JYFQ01000079">
    <property type="protein sequence ID" value="KKZ13651.1"/>
    <property type="molecule type" value="Genomic_DNA"/>
</dbReference>
<dbReference type="PANTHER" id="PTHR43393">
    <property type="entry name" value="CYTOKININ RIBOSIDE 5'-MONOPHOSPHATE PHOSPHORIBOHYDROLASE"/>
    <property type="match status" value="1"/>
</dbReference>
<sequence>MLRQHVLELADQLADHGHGDLLEGIFRHLIAIGHATREQSDWAFLHGALADIRDGLRVFCSHRDRRKVGVVGSARVPPDSAVYQQAVDLSRQLAASGFEVITGAGEGVMEAANRGAGQGRSYGLNIQLPFEFAPNRYIDPKNKLVVFRYFFTRKHFLVRESDALVAMPGGVGTLDELFEALTLIQTAKTVPVPVVLLAPDGDDYWQRWKNYMVKSVEERGMVSPADAQIYDQVGSVDAAVGVIRRFYRSFHSCRFLGGERLQLLLHGAPTDEQLKVMNHTFSDLLHAGTIEPFTHRSEQGVYPGLQFQFDHRCMGRLYGLIRHINGLPLSGGTRLEHPEQRQ</sequence>
<dbReference type="Proteomes" id="UP000035037">
    <property type="component" value="Unassembled WGS sequence"/>
</dbReference>
<dbReference type="InterPro" id="IPR031100">
    <property type="entry name" value="LOG_fam"/>
</dbReference>
<accession>A0A0G8AWY4</accession>
<dbReference type="InterPro" id="IPR052341">
    <property type="entry name" value="LOG_family_nucleotidases"/>
</dbReference>
<dbReference type="GO" id="GO:0005829">
    <property type="term" value="C:cytosol"/>
    <property type="evidence" value="ECO:0007669"/>
    <property type="project" value="TreeGrafter"/>
</dbReference>
<evidence type="ECO:0000313" key="2">
    <source>
        <dbReference type="Proteomes" id="UP000035037"/>
    </source>
</evidence>
<comment type="caution">
    <text evidence="1">The sequence shown here is derived from an EMBL/GenBank/DDBJ whole genome shotgun (WGS) entry which is preliminary data.</text>
</comment>
<evidence type="ECO:0000313" key="1">
    <source>
        <dbReference type="EMBL" id="KKZ13651.1"/>
    </source>
</evidence>
<gene>
    <name evidence="1" type="ORF">TQ37_03865</name>
</gene>
<dbReference type="Pfam" id="PF03641">
    <property type="entry name" value="Lysine_decarbox"/>
    <property type="match status" value="1"/>
</dbReference>
<proteinExistence type="predicted"/>
<dbReference type="SUPFAM" id="SSF102405">
    <property type="entry name" value="MCP/YpsA-like"/>
    <property type="match status" value="1"/>
</dbReference>
<evidence type="ECO:0008006" key="3">
    <source>
        <dbReference type="Google" id="ProtNLM"/>
    </source>
</evidence>
<protein>
    <recommendedName>
        <fullName evidence="3">Cytochrome D ubiquinol oxidase subunit II</fullName>
    </recommendedName>
</protein>
<reference evidence="1 2" key="1">
    <citation type="submission" date="2015-02" db="EMBL/GenBank/DDBJ databases">
        <authorList>
            <person name="Slaby B."/>
            <person name="Hentschel U."/>
        </authorList>
    </citation>
    <scope>NUCLEOTIDE SEQUENCE [LARGE SCALE GENOMIC DNA]</scope>
    <source>
        <strain evidence="1">15L</strain>
    </source>
</reference>
<dbReference type="AlphaFoldDB" id="A0A0G8AWY4"/>
<name>A0A0G8AWY4_9SYNE</name>
<dbReference type="PATRIC" id="fig|1608419.3.peg.2244"/>
<organism evidence="1 2">
    <name type="scientific">Candidatus Synechococcus spongiarum 15L</name>
    <dbReference type="NCBI Taxonomy" id="1608419"/>
    <lineage>
        <taxon>Bacteria</taxon>
        <taxon>Bacillati</taxon>
        <taxon>Cyanobacteriota</taxon>
        <taxon>Cyanophyceae</taxon>
        <taxon>Synechococcales</taxon>
        <taxon>Synechococcaceae</taxon>
        <taxon>Synechococcus</taxon>
    </lineage>
</organism>
<dbReference type="STRING" id="431041.FLM9_775"/>
<dbReference type="PANTHER" id="PTHR43393:SF2">
    <property type="entry name" value="CYTOKININ RIBOSIDE 5'-MONOPHOSPHATE PHOSPHORIBOHYDROLASE"/>
    <property type="match status" value="1"/>
</dbReference>